<keyword evidence="2" id="KW-0479">Metal-binding</keyword>
<feature type="binding site" evidence="2">
    <location>
        <position position="12"/>
    </location>
    <ligand>
        <name>Zn(2+)</name>
        <dbReference type="ChEBI" id="CHEBI:29105"/>
    </ligand>
</feature>
<keyword evidence="2" id="KW-0805">Transcription regulation</keyword>
<keyword evidence="5" id="KW-1185">Reference proteome</keyword>
<dbReference type="Pfam" id="PF06093">
    <property type="entry name" value="Spt4"/>
    <property type="match status" value="1"/>
</dbReference>
<dbReference type="InterPro" id="IPR038589">
    <property type="entry name" value="Spt4_dom_sf"/>
</dbReference>
<dbReference type="AlphaFoldDB" id="A0A6A9QJ87"/>
<dbReference type="RefSeq" id="WP_054838104.1">
    <property type="nucleotide sequence ID" value="NZ_BBBY01000005.1"/>
</dbReference>
<evidence type="ECO:0000313" key="5">
    <source>
        <dbReference type="Proteomes" id="UP000470772"/>
    </source>
</evidence>
<dbReference type="PANTHER" id="PTHR40704:SF1">
    <property type="entry name" value="TRANSCRIPTION ELONGATION FACTOR SPT4"/>
    <property type="match status" value="1"/>
</dbReference>
<feature type="binding site" evidence="2">
    <location>
        <position position="9"/>
    </location>
    <ligand>
        <name>Zn(2+)</name>
        <dbReference type="ChEBI" id="CHEBI:29105"/>
    </ligand>
</feature>
<proteinExistence type="inferred from homology"/>
<organism evidence="4 5">
    <name type="scientific">Sulfuracidifex metallicus DSM 6482 = JCM 9184</name>
    <dbReference type="NCBI Taxonomy" id="523847"/>
    <lineage>
        <taxon>Archaea</taxon>
        <taxon>Thermoproteota</taxon>
        <taxon>Thermoprotei</taxon>
        <taxon>Sulfolobales</taxon>
        <taxon>Sulfolobaceae</taxon>
        <taxon>Sulfuracidifex</taxon>
    </lineage>
</organism>
<dbReference type="GO" id="GO:0008270">
    <property type="term" value="F:zinc ion binding"/>
    <property type="evidence" value="ECO:0007669"/>
    <property type="project" value="UniProtKB-UniRule"/>
</dbReference>
<feature type="binding site" evidence="2">
    <location>
        <position position="23"/>
    </location>
    <ligand>
        <name>Zn(2+)</name>
        <dbReference type="ChEBI" id="CHEBI:29105"/>
    </ligand>
</feature>
<dbReference type="InterPro" id="IPR022800">
    <property type="entry name" value="Spt4/RpoE2_Znf"/>
</dbReference>
<comment type="caution">
    <text evidence="4">The sequence shown here is derived from an EMBL/GenBank/DDBJ whole genome shotgun (WGS) entry which is preliminary data.</text>
</comment>
<dbReference type="EMBL" id="WGGD01000005">
    <property type="protein sequence ID" value="MUN28300.1"/>
    <property type="molecule type" value="Genomic_DNA"/>
</dbReference>
<comment type="subunit">
    <text evidence="2">Heterodimer composed of Spt4 and Spt5.</text>
</comment>
<protein>
    <recommendedName>
        <fullName evidence="2">Transcription elongation factor Spt4</fullName>
    </recommendedName>
</protein>
<dbReference type="InterPro" id="IPR007178">
    <property type="entry name" value="Spt4_arch"/>
</dbReference>
<gene>
    <name evidence="2" type="primary">spt4</name>
    <name evidence="4" type="ORF">GC250_02195</name>
</gene>
<evidence type="ECO:0000259" key="3">
    <source>
        <dbReference type="SMART" id="SM01389"/>
    </source>
</evidence>
<reference evidence="4 5" key="1">
    <citation type="submission" date="2019-10" db="EMBL/GenBank/DDBJ databases">
        <title>Sequencing and Assembly of Multiple Reported Metal-Biooxidizing Members of the Extremely Thermoacidophilic Archaeal Family Sulfolobaceae.</title>
        <authorList>
            <person name="Counts J.A."/>
            <person name="Kelly R.M."/>
        </authorList>
    </citation>
    <scope>NUCLEOTIDE SEQUENCE [LARGE SCALE GENOMIC DNA]</scope>
    <source>
        <strain evidence="4 5">DSM 6482</strain>
    </source>
</reference>
<dbReference type="GO" id="GO:0006355">
    <property type="term" value="P:regulation of DNA-templated transcription"/>
    <property type="evidence" value="ECO:0007669"/>
    <property type="project" value="UniProtKB-UniRule"/>
</dbReference>
<dbReference type="HAMAP" id="MF_00949">
    <property type="entry name" value="Spt4_arch"/>
    <property type="match status" value="1"/>
</dbReference>
<keyword evidence="4" id="KW-0238">DNA-binding</keyword>
<feature type="domain" description="Spt4/RpoE2 zinc finger" evidence="3">
    <location>
        <begin position="6"/>
        <end position="65"/>
    </location>
</feature>
<dbReference type="NCBIfam" id="NF041664">
    <property type="entry name" value="RNAP_arch_Epp"/>
    <property type="match status" value="1"/>
</dbReference>
<dbReference type="SMART" id="SM01389">
    <property type="entry name" value="Spt4"/>
    <property type="match status" value="1"/>
</dbReference>
<comment type="similarity">
    <text evidence="2">Belongs to the archaeal Spt4 family.</text>
</comment>
<evidence type="ECO:0000256" key="2">
    <source>
        <dbReference type="HAMAP-Rule" id="MF_00949"/>
    </source>
</evidence>
<evidence type="ECO:0000313" key="4">
    <source>
        <dbReference type="EMBL" id="MUN28300.1"/>
    </source>
</evidence>
<dbReference type="Proteomes" id="UP000470772">
    <property type="component" value="Unassembled WGS sequence"/>
</dbReference>
<keyword evidence="1 2" id="KW-0804">Transcription</keyword>
<dbReference type="GO" id="GO:0003677">
    <property type="term" value="F:DNA binding"/>
    <property type="evidence" value="ECO:0007669"/>
    <property type="project" value="UniProtKB-KW"/>
</dbReference>
<name>A0A6A9QJ87_SULME</name>
<dbReference type="SUPFAM" id="SSF63393">
    <property type="entry name" value="RNA polymerase subunits"/>
    <property type="match status" value="1"/>
</dbReference>
<accession>A0A6A9QJ87</accession>
<keyword evidence="2" id="KW-0862">Zinc</keyword>
<sequence>MAKREFKACKNCKALTTPDIAKCPVCDGQYFTDEWEGMVIIIDLESDIAKLMGVQKPWKYAISLK</sequence>
<evidence type="ECO:0000256" key="1">
    <source>
        <dbReference type="ARBA" id="ARBA00023163"/>
    </source>
</evidence>
<dbReference type="InterPro" id="IPR029040">
    <property type="entry name" value="RPABC4/Spt4"/>
</dbReference>
<dbReference type="OrthoDB" id="275101at2157"/>
<comment type="function">
    <text evidence="2">Stimulates transcription elongation.</text>
</comment>
<dbReference type="PANTHER" id="PTHR40704">
    <property type="entry name" value="TRANSCRIPTION ELONGATION FACTOR SPT4"/>
    <property type="match status" value="1"/>
</dbReference>
<feature type="binding site" evidence="2">
    <location>
        <position position="26"/>
    </location>
    <ligand>
        <name>Zn(2+)</name>
        <dbReference type="ChEBI" id="CHEBI:29105"/>
    </ligand>
</feature>
<dbReference type="Gene3D" id="2.20.28.90">
    <property type="match status" value="1"/>
</dbReference>